<comment type="similarity">
    <text evidence="1">Belongs to the PhyH family.</text>
</comment>
<evidence type="ECO:0000256" key="1">
    <source>
        <dbReference type="ARBA" id="ARBA00005830"/>
    </source>
</evidence>
<name>A0A9P0K7W7_ACAOB</name>
<reference evidence="5" key="1">
    <citation type="submission" date="2022-03" db="EMBL/GenBank/DDBJ databases">
        <authorList>
            <person name="Sayadi A."/>
        </authorList>
    </citation>
    <scope>NUCLEOTIDE SEQUENCE</scope>
</reference>
<keyword evidence="6" id="KW-1185">Reference proteome</keyword>
<evidence type="ECO:0000256" key="4">
    <source>
        <dbReference type="ARBA" id="ARBA00034924"/>
    </source>
</evidence>
<dbReference type="Gene3D" id="2.60.120.620">
    <property type="entry name" value="q2cbj1_9rhob like domain"/>
    <property type="match status" value="1"/>
</dbReference>
<dbReference type="InterPro" id="IPR008775">
    <property type="entry name" value="Phytyl_CoA_dOase-like"/>
</dbReference>
<dbReference type="GO" id="GO:0001561">
    <property type="term" value="P:fatty acid alpha-oxidation"/>
    <property type="evidence" value="ECO:0007669"/>
    <property type="project" value="InterPro"/>
</dbReference>
<organism evidence="5 6">
    <name type="scientific">Acanthoscelides obtectus</name>
    <name type="common">Bean weevil</name>
    <name type="synonym">Bruchus obtectus</name>
    <dbReference type="NCBI Taxonomy" id="200917"/>
    <lineage>
        <taxon>Eukaryota</taxon>
        <taxon>Metazoa</taxon>
        <taxon>Ecdysozoa</taxon>
        <taxon>Arthropoda</taxon>
        <taxon>Hexapoda</taxon>
        <taxon>Insecta</taxon>
        <taxon>Pterygota</taxon>
        <taxon>Neoptera</taxon>
        <taxon>Endopterygota</taxon>
        <taxon>Coleoptera</taxon>
        <taxon>Polyphaga</taxon>
        <taxon>Cucujiformia</taxon>
        <taxon>Chrysomeloidea</taxon>
        <taxon>Chrysomelidae</taxon>
        <taxon>Bruchinae</taxon>
        <taxon>Bruchini</taxon>
        <taxon>Acanthoscelides</taxon>
    </lineage>
</organism>
<evidence type="ECO:0000313" key="6">
    <source>
        <dbReference type="Proteomes" id="UP001152888"/>
    </source>
</evidence>
<accession>A0A9P0K7W7</accession>
<comment type="caution">
    <text evidence="5">The sequence shown here is derived from an EMBL/GenBank/DDBJ whole genome shotgun (WGS) entry which is preliminary data.</text>
</comment>
<dbReference type="Proteomes" id="UP001152888">
    <property type="component" value="Unassembled WGS sequence"/>
</dbReference>
<evidence type="ECO:0000256" key="2">
    <source>
        <dbReference type="ARBA" id="ARBA00034809"/>
    </source>
</evidence>
<dbReference type="EMBL" id="CAKOFQ010006741">
    <property type="protein sequence ID" value="CAH1967173.1"/>
    <property type="molecule type" value="Genomic_DNA"/>
</dbReference>
<dbReference type="Pfam" id="PF05721">
    <property type="entry name" value="PhyH"/>
    <property type="match status" value="1"/>
</dbReference>
<proteinExistence type="inferred from homology"/>
<dbReference type="OrthoDB" id="2328924at2759"/>
<dbReference type="SUPFAM" id="SSF51197">
    <property type="entry name" value="Clavaminate synthase-like"/>
    <property type="match status" value="1"/>
</dbReference>
<dbReference type="GO" id="GO:0048244">
    <property type="term" value="F:phytanoyl-CoA dioxygenase activity"/>
    <property type="evidence" value="ECO:0007669"/>
    <property type="project" value="UniProtKB-EC"/>
</dbReference>
<evidence type="ECO:0000313" key="5">
    <source>
        <dbReference type="EMBL" id="CAH1967173.1"/>
    </source>
</evidence>
<dbReference type="AlphaFoldDB" id="A0A9P0K7W7"/>
<gene>
    <name evidence="5" type="ORF">ACAOBT_LOCUS7249</name>
</gene>
<dbReference type="InterPro" id="IPR047128">
    <property type="entry name" value="PhyH"/>
</dbReference>
<dbReference type="EC" id="1.14.11.18" evidence="2"/>
<dbReference type="PANTHER" id="PTHR21308:SF1">
    <property type="entry name" value="PHYTANOYL-COA DIOXYGENASE, PEROXISOMAL"/>
    <property type="match status" value="1"/>
</dbReference>
<evidence type="ECO:0000256" key="3">
    <source>
        <dbReference type="ARBA" id="ARBA00034921"/>
    </source>
</evidence>
<sequence length="360" mass="40653">MSLSEVQKQFYRKNGYILIKNNVHHDLLDGLVKRFIDICSGSVTDYSTRIVKNPHLKQLGYQGQLVVNKFQDFLFDDVLWEYASLPSVIEVVESIIGPNITAMNSMLINKPPDSDPDFSIHPLHQDLLYFPFRPANSIVASWTAMEKIDRNNGCLYVVPGSHLDGILYEHETSKHTLYDGVQGKGHLEKEHVVMEKGDTIFFHPLILHGSGPNNTKGFRKAISVHYADSNCNFIDVKGTVQEDLMTRIEELAAKFGALMNYAVSIGHYCYSMINDQLRNFFRKYRWSLVELVPPISNQRHLVISLRTTRISFPVKISSLPIEIPPFSITIVLKLACTDASSAIFLLFLLSYGAGVISLTS</sequence>
<protein>
    <recommendedName>
        <fullName evidence="2">phytanoyl-CoA dioxygenase</fullName>
        <ecNumber evidence="2">1.14.11.18</ecNumber>
    </recommendedName>
    <alternativeName>
        <fullName evidence="3">Phytanic acid oxidase</fullName>
    </alternativeName>
    <alternativeName>
        <fullName evidence="4">Phytanoyl-CoA alpha-hydroxylase</fullName>
    </alternativeName>
</protein>
<dbReference type="PANTHER" id="PTHR21308">
    <property type="entry name" value="PHYTANOYL-COA ALPHA-HYDROXYLASE"/>
    <property type="match status" value="1"/>
</dbReference>